<comment type="pathway">
    <text evidence="3">Polyol metabolism; myo-inositol biosynthesis; myo-inositol from D-glucose 6-phosphate: step 1/2.</text>
</comment>
<evidence type="ECO:0000256" key="7">
    <source>
        <dbReference type="SAM" id="SignalP"/>
    </source>
</evidence>
<comment type="cofactor">
    <cofactor evidence="2">
        <name>NAD(+)</name>
        <dbReference type="ChEBI" id="CHEBI:57540"/>
    </cofactor>
</comment>
<dbReference type="GO" id="GO:0008654">
    <property type="term" value="P:phospholipid biosynthetic process"/>
    <property type="evidence" value="ECO:0007669"/>
    <property type="project" value="InterPro"/>
</dbReference>
<evidence type="ECO:0000256" key="1">
    <source>
        <dbReference type="ARBA" id="ARBA00000113"/>
    </source>
</evidence>
<sequence length="299" mass="33235">MVSIFCFSAASLILSVAEGEASLHFCLHSGRSFPTWLCSASPDFIAANQEARVDNVIHGGDTQAHLEDIRAGIRKLISERYSDTIHSFARRGLHSFFAVTAILEGEPFVNCAPQNTFVPGTVEFAEREKSFIGGDELDSSSPIPRRHQCRSPRCRLIQPCRHQRWPQLIPERQPPGVNDKGTLKDKGEHPDDHVVVIQYVPAVGDSKRAINEYLPEIFCGGRSVIKIFNECKDSLLATPLILDLSILAELLTRVKYCKVGETKFKPLHSVLSLLSYMLKAPLVKPGMSIPLFLPFWDAG</sequence>
<comment type="catalytic activity">
    <reaction evidence="1">
        <text>D-glucose 6-phosphate = 1D-myo-inositol 3-phosphate</text>
        <dbReference type="Rhea" id="RHEA:10716"/>
        <dbReference type="ChEBI" id="CHEBI:58401"/>
        <dbReference type="ChEBI" id="CHEBI:61548"/>
        <dbReference type="EC" id="5.5.1.4"/>
    </reaction>
</comment>
<evidence type="ECO:0000256" key="2">
    <source>
        <dbReference type="ARBA" id="ARBA00001911"/>
    </source>
</evidence>
<evidence type="ECO:0000313" key="10">
    <source>
        <dbReference type="Proteomes" id="UP000307440"/>
    </source>
</evidence>
<dbReference type="EMBL" id="ML210546">
    <property type="protein sequence ID" value="TFK17230.1"/>
    <property type="molecule type" value="Genomic_DNA"/>
</dbReference>
<accession>A0A5C3KB20</accession>
<dbReference type="SUPFAM" id="SSF51735">
    <property type="entry name" value="NAD(P)-binding Rossmann-fold domains"/>
    <property type="match status" value="1"/>
</dbReference>
<evidence type="ECO:0000256" key="4">
    <source>
        <dbReference type="ARBA" id="ARBA00010813"/>
    </source>
</evidence>
<dbReference type="Pfam" id="PF01658">
    <property type="entry name" value="Inos-1-P_synth"/>
    <property type="match status" value="1"/>
</dbReference>
<name>A0A5C3KB20_COPMA</name>
<dbReference type="AlphaFoldDB" id="A0A5C3KB20"/>
<evidence type="ECO:0000256" key="5">
    <source>
        <dbReference type="ARBA" id="ARBA00012125"/>
    </source>
</evidence>
<keyword evidence="6" id="KW-0398">Inositol biosynthesis</keyword>
<dbReference type="PANTHER" id="PTHR11510">
    <property type="entry name" value="MYO-INOSITOL-1 PHOSPHATE SYNTHASE"/>
    <property type="match status" value="1"/>
</dbReference>
<evidence type="ECO:0000259" key="8">
    <source>
        <dbReference type="Pfam" id="PF01658"/>
    </source>
</evidence>
<evidence type="ECO:0000313" key="9">
    <source>
        <dbReference type="EMBL" id="TFK17230.1"/>
    </source>
</evidence>
<proteinExistence type="inferred from homology"/>
<feature type="signal peptide" evidence="7">
    <location>
        <begin position="1"/>
        <end position="19"/>
    </location>
</feature>
<dbReference type="EC" id="5.5.1.4" evidence="5"/>
<dbReference type="GO" id="GO:0006021">
    <property type="term" value="P:inositol biosynthetic process"/>
    <property type="evidence" value="ECO:0007669"/>
    <property type="project" value="UniProtKB-UniPathway"/>
</dbReference>
<dbReference type="SUPFAM" id="SSF55347">
    <property type="entry name" value="Glyceraldehyde-3-phosphate dehydrogenase-like, C-terminal domain"/>
    <property type="match status" value="1"/>
</dbReference>
<comment type="similarity">
    <text evidence="4">Belongs to the myo-inositol 1-phosphate synthase family.</text>
</comment>
<dbReference type="UniPathway" id="UPA00823">
    <property type="reaction ID" value="UER00787"/>
</dbReference>
<organism evidence="9 10">
    <name type="scientific">Coprinopsis marcescibilis</name>
    <name type="common">Agaric fungus</name>
    <name type="synonym">Psathyrella marcescibilis</name>
    <dbReference type="NCBI Taxonomy" id="230819"/>
    <lineage>
        <taxon>Eukaryota</taxon>
        <taxon>Fungi</taxon>
        <taxon>Dikarya</taxon>
        <taxon>Basidiomycota</taxon>
        <taxon>Agaricomycotina</taxon>
        <taxon>Agaricomycetes</taxon>
        <taxon>Agaricomycetidae</taxon>
        <taxon>Agaricales</taxon>
        <taxon>Agaricineae</taxon>
        <taxon>Psathyrellaceae</taxon>
        <taxon>Coprinopsis</taxon>
    </lineage>
</organism>
<protein>
    <recommendedName>
        <fullName evidence="5">inositol-3-phosphate synthase</fullName>
        <ecNumber evidence="5">5.5.1.4</ecNumber>
    </recommendedName>
</protein>
<keyword evidence="10" id="KW-1185">Reference proteome</keyword>
<reference evidence="9 10" key="1">
    <citation type="journal article" date="2019" name="Nat. Ecol. Evol.">
        <title>Megaphylogeny resolves global patterns of mushroom evolution.</title>
        <authorList>
            <person name="Varga T."/>
            <person name="Krizsan K."/>
            <person name="Foldi C."/>
            <person name="Dima B."/>
            <person name="Sanchez-Garcia M."/>
            <person name="Sanchez-Ramirez S."/>
            <person name="Szollosi G.J."/>
            <person name="Szarkandi J.G."/>
            <person name="Papp V."/>
            <person name="Albert L."/>
            <person name="Andreopoulos W."/>
            <person name="Angelini C."/>
            <person name="Antonin V."/>
            <person name="Barry K.W."/>
            <person name="Bougher N.L."/>
            <person name="Buchanan P."/>
            <person name="Buyck B."/>
            <person name="Bense V."/>
            <person name="Catcheside P."/>
            <person name="Chovatia M."/>
            <person name="Cooper J."/>
            <person name="Damon W."/>
            <person name="Desjardin D."/>
            <person name="Finy P."/>
            <person name="Geml J."/>
            <person name="Haridas S."/>
            <person name="Hughes K."/>
            <person name="Justo A."/>
            <person name="Karasinski D."/>
            <person name="Kautmanova I."/>
            <person name="Kiss B."/>
            <person name="Kocsube S."/>
            <person name="Kotiranta H."/>
            <person name="LaButti K.M."/>
            <person name="Lechner B.E."/>
            <person name="Liimatainen K."/>
            <person name="Lipzen A."/>
            <person name="Lukacs Z."/>
            <person name="Mihaltcheva S."/>
            <person name="Morgado L.N."/>
            <person name="Niskanen T."/>
            <person name="Noordeloos M.E."/>
            <person name="Ohm R.A."/>
            <person name="Ortiz-Santana B."/>
            <person name="Ovrebo C."/>
            <person name="Racz N."/>
            <person name="Riley R."/>
            <person name="Savchenko A."/>
            <person name="Shiryaev A."/>
            <person name="Soop K."/>
            <person name="Spirin V."/>
            <person name="Szebenyi C."/>
            <person name="Tomsovsky M."/>
            <person name="Tulloss R.E."/>
            <person name="Uehling J."/>
            <person name="Grigoriev I.V."/>
            <person name="Vagvolgyi C."/>
            <person name="Papp T."/>
            <person name="Martin F.M."/>
            <person name="Miettinen O."/>
            <person name="Hibbett D.S."/>
            <person name="Nagy L.G."/>
        </authorList>
    </citation>
    <scope>NUCLEOTIDE SEQUENCE [LARGE SCALE GENOMIC DNA]</scope>
    <source>
        <strain evidence="9 10">CBS 121175</strain>
    </source>
</reference>
<dbReference type="Proteomes" id="UP000307440">
    <property type="component" value="Unassembled WGS sequence"/>
</dbReference>
<feature type="domain" description="Myo-inositol-1-phosphate synthase GAPDH-like" evidence="8">
    <location>
        <begin position="189"/>
        <end position="234"/>
    </location>
</feature>
<dbReference type="Pfam" id="PF07994">
    <property type="entry name" value="NAD_binding_5"/>
    <property type="match status" value="1"/>
</dbReference>
<dbReference type="InterPro" id="IPR013021">
    <property type="entry name" value="Myo-inos-1-P_Synthase_GAPDH"/>
</dbReference>
<dbReference type="OrthoDB" id="2887at2759"/>
<dbReference type="Gene3D" id="3.40.50.720">
    <property type="entry name" value="NAD(P)-binding Rossmann-like Domain"/>
    <property type="match status" value="2"/>
</dbReference>
<dbReference type="InterPro" id="IPR002587">
    <property type="entry name" value="Myo-inos-1-P_Synthase"/>
</dbReference>
<evidence type="ECO:0000256" key="6">
    <source>
        <dbReference type="ARBA" id="ARBA00022550"/>
    </source>
</evidence>
<gene>
    <name evidence="9" type="ORF">FA15DRAFT_711017</name>
</gene>
<evidence type="ECO:0000256" key="3">
    <source>
        <dbReference type="ARBA" id="ARBA00005117"/>
    </source>
</evidence>
<feature type="chain" id="PRO_5023028352" description="inositol-3-phosphate synthase" evidence="7">
    <location>
        <begin position="20"/>
        <end position="299"/>
    </location>
</feature>
<dbReference type="GO" id="GO:0004512">
    <property type="term" value="F:inositol-3-phosphate synthase activity"/>
    <property type="evidence" value="ECO:0007669"/>
    <property type="project" value="UniProtKB-EC"/>
</dbReference>
<dbReference type="STRING" id="230819.A0A5C3KB20"/>
<keyword evidence="7" id="KW-0732">Signal</keyword>
<dbReference type="InterPro" id="IPR036291">
    <property type="entry name" value="NAD(P)-bd_dom_sf"/>
</dbReference>